<dbReference type="Gene3D" id="3.40.50.300">
    <property type="entry name" value="P-loop containing nucleotide triphosphate hydrolases"/>
    <property type="match status" value="1"/>
</dbReference>
<keyword evidence="4" id="KW-0238">DNA-binding</keyword>
<dbReference type="SUPFAM" id="SSF52540">
    <property type="entry name" value="P-loop containing nucleoside triphosphate hydrolases"/>
    <property type="match status" value="1"/>
</dbReference>
<dbReference type="PANTHER" id="PTHR11361:SF20">
    <property type="entry name" value="MUTS PROTEIN HOMOLOG 5"/>
    <property type="match status" value="1"/>
</dbReference>
<dbReference type="AlphaFoldDB" id="A0A0F2LYT6"/>
<dbReference type="SUPFAM" id="SSF48334">
    <property type="entry name" value="DNA repair protein MutS, domain III"/>
    <property type="match status" value="1"/>
</dbReference>
<dbReference type="InterPro" id="IPR000432">
    <property type="entry name" value="DNA_mismatch_repair_MutS_C"/>
</dbReference>
<dbReference type="GO" id="GO:0005634">
    <property type="term" value="C:nucleus"/>
    <property type="evidence" value="ECO:0007669"/>
    <property type="project" value="TreeGrafter"/>
</dbReference>
<dbReference type="PANTHER" id="PTHR11361">
    <property type="entry name" value="DNA MISMATCH REPAIR PROTEIN MUTS FAMILY MEMBER"/>
    <property type="match status" value="1"/>
</dbReference>
<dbReference type="Pfam" id="PF00488">
    <property type="entry name" value="MutS_V"/>
    <property type="match status" value="1"/>
</dbReference>
<accession>A0A0F2LYT6</accession>
<comment type="similarity">
    <text evidence="1">Belongs to the DNA mismatch repair MutS family.</text>
</comment>
<name>A0A0F2LYT6_SPOSC</name>
<evidence type="ECO:0000256" key="2">
    <source>
        <dbReference type="ARBA" id="ARBA00022741"/>
    </source>
</evidence>
<comment type="caution">
    <text evidence="6">The sequence shown here is derived from an EMBL/GenBank/DDBJ whole genome shotgun (WGS) entry which is preliminary data.</text>
</comment>
<dbReference type="InterPro" id="IPR045076">
    <property type="entry name" value="MutS"/>
</dbReference>
<dbReference type="GO" id="GO:0051026">
    <property type="term" value="P:chiasma assembly"/>
    <property type="evidence" value="ECO:0007669"/>
    <property type="project" value="TreeGrafter"/>
</dbReference>
<evidence type="ECO:0000256" key="4">
    <source>
        <dbReference type="ARBA" id="ARBA00023125"/>
    </source>
</evidence>
<reference evidence="6 7" key="2">
    <citation type="journal article" date="2015" name="Eukaryot. Cell">
        <title>Asexual propagation of a virulent clone complex in a human and feline outbreak of sporotrichosis.</title>
        <authorList>
            <person name="Teixeira Mde M."/>
            <person name="Rodrigues A.M."/>
            <person name="Tsui C.K."/>
            <person name="de Almeida L.G."/>
            <person name="Van Diepeningen A.D."/>
            <person name="van den Ende B.G."/>
            <person name="Fernandes G.F."/>
            <person name="Kano R."/>
            <person name="Hamelin R.C."/>
            <person name="Lopes-Bezerra L.M."/>
            <person name="Vasconcelos A.T."/>
            <person name="de Hoog S."/>
            <person name="de Camargo Z.P."/>
            <person name="Felipe M.S."/>
        </authorList>
    </citation>
    <scope>NUCLEOTIDE SEQUENCE [LARGE SCALE GENOMIC DNA]</scope>
    <source>
        <strain evidence="6 7">1099-18</strain>
    </source>
</reference>
<evidence type="ECO:0000313" key="6">
    <source>
        <dbReference type="EMBL" id="KJR82623.1"/>
    </source>
</evidence>
<evidence type="ECO:0000259" key="5">
    <source>
        <dbReference type="PROSITE" id="PS00486"/>
    </source>
</evidence>
<dbReference type="Pfam" id="PF05192">
    <property type="entry name" value="MutS_III"/>
    <property type="match status" value="1"/>
</dbReference>
<dbReference type="Proteomes" id="UP000033710">
    <property type="component" value="Unassembled WGS sequence"/>
</dbReference>
<keyword evidence="3" id="KW-0067">ATP-binding</keyword>
<dbReference type="InterPro" id="IPR027417">
    <property type="entry name" value="P-loop_NTPase"/>
</dbReference>
<dbReference type="VEuPathDB" id="FungiDB:SPSK_02997"/>
<dbReference type="InterPro" id="IPR036187">
    <property type="entry name" value="DNA_mismatch_repair_MutS_sf"/>
</dbReference>
<dbReference type="OrthoDB" id="29596at2759"/>
<dbReference type="SMART" id="SM00534">
    <property type="entry name" value="MUTSac"/>
    <property type="match status" value="1"/>
</dbReference>
<keyword evidence="2" id="KW-0547">Nucleotide-binding</keyword>
<gene>
    <name evidence="6" type="ORF">SPSK_02997</name>
</gene>
<dbReference type="EMBL" id="AXCR01000010">
    <property type="protein sequence ID" value="KJR82623.1"/>
    <property type="molecule type" value="Genomic_DNA"/>
</dbReference>
<dbReference type="GO" id="GO:0006298">
    <property type="term" value="P:mismatch repair"/>
    <property type="evidence" value="ECO:0007669"/>
    <property type="project" value="InterPro"/>
</dbReference>
<proteinExistence type="inferred from homology"/>
<feature type="domain" description="DNA mismatch repair proteins mutS family" evidence="5">
    <location>
        <begin position="815"/>
        <end position="831"/>
    </location>
</feature>
<sequence>MVSNRSWARTPPVVPTRWQTTHRVRVPRFARSSRSIGPPGFSPAATRHDTAAHPDILNEILHTVGSSTLDDPSQLNGNIDSDTCPAAHDGPDAAGTWETEPGGVYMALEMKVNGTVGCAYYVSDTATVYLQDDTRVVGLELVESLLFQVRPTSIIVPSRAQGALVDLLDHLAGDNTDTGLGEDAERGFKLRSVVSSDFNPGLGRQLLAHLDDAKRFKAGSAHFTSAVEDVEGNDSRDAVPAHLRDGRNTRNKLIHLGTFINLDGQVSLGCASALIRDLERRQATTIGLHAKQIHIRSVLTVTYDDYMFVTAEALLSLQIFRPDLRYATRTGAAMSNNGSMAGTLRGKRSVFDMFCSLTITSQGRCTLREMFVHPSTDLALINARQQSISNLLDSKGQESVGVIRAALKKAKNILPILAHLRRGLYFSGHFSLIKESTWANLQDFCSAILQILLVGYKICTVFDKVRLGSERSLRIGRPALGEIDSEAIFQIQEKLATTIEFQKSRSCGRSVVARGVSPELDALGSTYSSLQVRLEEICQEHKARLRSSAQDDIVGWIFHPRKGYLLVASAIIRDHGDNSSDSKPALDDDLGFGSWEEILRDDGLLYFKTPSLCDVDKEFGDLAGRMLDLEVEVLHCLGSEILKREEALICASNAIGHIDSILALSNGAKSFQLVRPQMTEENVLYIRKGRQLWQETDRASFVVNDCQLSGGSGDPAEDMDCDCSPIQDTDNSTPSTVVLTGPNNSGKSVYLRQVATILFLAHVGSYVPAEEAVVGITDKILTRIVTRESVSRNESTFGVDLRQAAFSINAATRKSLILMDEFGKGTATVDGAALFDALLDHFLRIGQNEAPKVLAATHFHEIFKRRGFKQHPRLGLFYMSVAVRPIASKPEEKVKFLHILREGRSTESFGCHCAAISGVTPTVVERASQIATLLGQGGSLSKVSLLSQVEGFEKMKGNEYCARRFVVGMAKAVNSSTDLRAPRELLRYVLNGNM</sequence>
<dbReference type="GO" id="GO:0140664">
    <property type="term" value="F:ATP-dependent DNA damage sensor activity"/>
    <property type="evidence" value="ECO:0007669"/>
    <property type="project" value="InterPro"/>
</dbReference>
<evidence type="ECO:0000256" key="1">
    <source>
        <dbReference type="ARBA" id="ARBA00006271"/>
    </source>
</evidence>
<dbReference type="RefSeq" id="XP_016585299.1">
    <property type="nucleotide sequence ID" value="XM_016729842.1"/>
</dbReference>
<dbReference type="GO" id="GO:0005524">
    <property type="term" value="F:ATP binding"/>
    <property type="evidence" value="ECO:0007669"/>
    <property type="project" value="UniProtKB-KW"/>
</dbReference>
<reference evidence="6 7" key="1">
    <citation type="journal article" date="2014" name="BMC Genomics">
        <title>Comparative genomics of the major fungal agents of human and animal Sporotrichosis: Sporothrix schenckii and Sporothrix brasiliensis.</title>
        <authorList>
            <person name="Teixeira M.M."/>
            <person name="de Almeida L.G."/>
            <person name="Kubitschek-Barreira P."/>
            <person name="Alves F.L."/>
            <person name="Kioshima E.S."/>
            <person name="Abadio A.K."/>
            <person name="Fernandes L."/>
            <person name="Derengowski L.S."/>
            <person name="Ferreira K.S."/>
            <person name="Souza R.C."/>
            <person name="Ruiz J.C."/>
            <person name="de Andrade N.C."/>
            <person name="Paes H.C."/>
            <person name="Nicola A.M."/>
            <person name="Albuquerque P."/>
            <person name="Gerber A.L."/>
            <person name="Martins V.P."/>
            <person name="Peconick L.D."/>
            <person name="Neto A.V."/>
            <person name="Chaucanez C.B."/>
            <person name="Silva P.A."/>
            <person name="Cunha O.L."/>
            <person name="de Oliveira F.F."/>
            <person name="dos Santos T.C."/>
            <person name="Barros A.L."/>
            <person name="Soares M.A."/>
            <person name="de Oliveira L.M."/>
            <person name="Marini M.M."/>
            <person name="Villalobos-Duno H."/>
            <person name="Cunha M.M."/>
            <person name="de Hoog S."/>
            <person name="da Silveira J.F."/>
            <person name="Henrissat B."/>
            <person name="Nino-Vega G.A."/>
            <person name="Cisalpino P.S."/>
            <person name="Mora-Montes H.M."/>
            <person name="Almeida S.R."/>
            <person name="Stajich J.E."/>
            <person name="Lopes-Bezerra L.M."/>
            <person name="Vasconcelos A.T."/>
            <person name="Felipe M.S."/>
        </authorList>
    </citation>
    <scope>NUCLEOTIDE SEQUENCE [LARGE SCALE GENOMIC DNA]</scope>
    <source>
        <strain evidence="6 7">1099-18</strain>
    </source>
</reference>
<dbReference type="GO" id="GO:0030983">
    <property type="term" value="F:mismatched DNA binding"/>
    <property type="evidence" value="ECO:0007669"/>
    <property type="project" value="InterPro"/>
</dbReference>
<protein>
    <submittedName>
        <fullName evidence="6">DNA mismatch repair protein MSH5</fullName>
    </submittedName>
</protein>
<organism evidence="6 7">
    <name type="scientific">Sporothrix schenckii 1099-18</name>
    <dbReference type="NCBI Taxonomy" id="1397361"/>
    <lineage>
        <taxon>Eukaryota</taxon>
        <taxon>Fungi</taxon>
        <taxon>Dikarya</taxon>
        <taxon>Ascomycota</taxon>
        <taxon>Pezizomycotina</taxon>
        <taxon>Sordariomycetes</taxon>
        <taxon>Sordariomycetidae</taxon>
        <taxon>Ophiostomatales</taxon>
        <taxon>Ophiostomataceae</taxon>
        <taxon>Sporothrix</taxon>
    </lineage>
</organism>
<evidence type="ECO:0000256" key="3">
    <source>
        <dbReference type="ARBA" id="ARBA00022840"/>
    </source>
</evidence>
<dbReference type="SMART" id="SM00533">
    <property type="entry name" value="MUTSd"/>
    <property type="match status" value="1"/>
</dbReference>
<evidence type="ECO:0000313" key="7">
    <source>
        <dbReference type="Proteomes" id="UP000033710"/>
    </source>
</evidence>
<dbReference type="GeneID" id="27665119"/>
<dbReference type="KEGG" id="ssck:SPSK_02997"/>
<dbReference type="Gene3D" id="1.10.1420.10">
    <property type="match status" value="1"/>
</dbReference>
<dbReference type="PROSITE" id="PS00486">
    <property type="entry name" value="DNA_MISMATCH_REPAIR_2"/>
    <property type="match status" value="1"/>
</dbReference>
<dbReference type="InterPro" id="IPR007696">
    <property type="entry name" value="DNA_mismatch_repair_MutS_core"/>
</dbReference>